<protein>
    <submittedName>
        <fullName evidence="2">Uncharacterized protein</fullName>
    </submittedName>
</protein>
<evidence type="ECO:0000256" key="1">
    <source>
        <dbReference type="SAM" id="MobiDB-lite"/>
    </source>
</evidence>
<accession>A0A6P0UJJ8</accession>
<dbReference type="RefSeq" id="WP_163606587.1">
    <property type="nucleotide sequence ID" value="NZ_JAABOO010000002.1"/>
</dbReference>
<evidence type="ECO:0000313" key="3">
    <source>
        <dbReference type="Proteomes" id="UP000468581"/>
    </source>
</evidence>
<gene>
    <name evidence="2" type="ORF">GWK08_08895</name>
</gene>
<feature type="region of interest" description="Disordered" evidence="1">
    <location>
        <begin position="303"/>
        <end position="325"/>
    </location>
</feature>
<organism evidence="2 3">
    <name type="scientific">Leptobacterium flavescens</name>
    <dbReference type="NCBI Taxonomy" id="472055"/>
    <lineage>
        <taxon>Bacteria</taxon>
        <taxon>Pseudomonadati</taxon>
        <taxon>Bacteroidota</taxon>
        <taxon>Flavobacteriia</taxon>
        <taxon>Flavobacteriales</taxon>
        <taxon>Flavobacteriaceae</taxon>
        <taxon>Leptobacterium</taxon>
    </lineage>
</organism>
<dbReference type="EMBL" id="JAABOO010000002">
    <property type="protein sequence ID" value="NER13551.1"/>
    <property type="molecule type" value="Genomic_DNA"/>
</dbReference>
<comment type="caution">
    <text evidence="2">The sequence shown here is derived from an EMBL/GenBank/DDBJ whole genome shotgun (WGS) entry which is preliminary data.</text>
</comment>
<name>A0A6P0UJJ8_9FLAO</name>
<sequence>MKETILFGQKKTVTFDNENVSGINFKYVTTDTALNAVFDKAENGDGHAALDYSVFEKNRLNIAVYQGDNKAHVIFNGTFKEFLDYHFASDRLRLERLTAYGYRENENNAQQISYAFKFDFGTVYNLGRGKRIKVEFEFDALANVTKPNSTLDNTNAYVEVDSIEGIGLQRFSPEIVVIDLENTRKDHTIDLGQNVTKIVYIPSTDETIHSLPFDIDEVAIDSDKHNTRLETPDFVNSFYGSVEPDPNYYRDALCLLQSNVPLHDVTINLNHDNALPDRKLIVCYSVVTASILRKLAEKQEKHNMANQRKALSNPEVEASFQQKNR</sequence>
<keyword evidence="3" id="KW-1185">Reference proteome</keyword>
<dbReference type="AlphaFoldDB" id="A0A6P0UJJ8"/>
<proteinExistence type="predicted"/>
<dbReference type="Proteomes" id="UP000468581">
    <property type="component" value="Unassembled WGS sequence"/>
</dbReference>
<reference evidence="2 3" key="1">
    <citation type="submission" date="2020-01" db="EMBL/GenBank/DDBJ databases">
        <title>Leptobacterium flavescens.</title>
        <authorList>
            <person name="Wang G."/>
        </authorList>
    </citation>
    <scope>NUCLEOTIDE SEQUENCE [LARGE SCALE GENOMIC DNA]</scope>
    <source>
        <strain evidence="2 3">KCTC 22160</strain>
    </source>
</reference>
<evidence type="ECO:0000313" key="2">
    <source>
        <dbReference type="EMBL" id="NER13551.1"/>
    </source>
</evidence>